<sequence>MGKDRNRVINVTLLAWVPSTGALTFFFEGGFTTARVLSTTTTRRAQLNRFLPGDPIFPLVTRWNALISSGRTTFGQTNTDNPNTFSGITNQLVSLNARMRIQLRSGILVALRPIP</sequence>
<evidence type="ECO:0000313" key="2">
    <source>
        <dbReference type="Proteomes" id="UP000037109"/>
    </source>
</evidence>
<gene>
    <name evidence="1" type="ORF">AF332_20515</name>
</gene>
<proteinExistence type="predicted"/>
<dbReference type="EMBL" id="LGUF01000007">
    <property type="protein sequence ID" value="KON88937.1"/>
    <property type="molecule type" value="Genomic_DNA"/>
</dbReference>
<reference evidence="2" key="1">
    <citation type="submission" date="2015-07" db="EMBL/GenBank/DDBJ databases">
        <title>Fjat-10036 dsm4.</title>
        <authorList>
            <person name="Liu B."/>
            <person name="Wang J."/>
            <person name="Zhu Y."/>
            <person name="Liu G."/>
            <person name="Chen Q."/>
            <person name="Chen Z."/>
            <person name="Lan J."/>
            <person name="Che J."/>
            <person name="Ge C."/>
            <person name="Shi H."/>
            <person name="Pan Z."/>
            <person name="Liu X."/>
        </authorList>
    </citation>
    <scope>NUCLEOTIDE SEQUENCE [LARGE SCALE GENOMIC DNA]</scope>
    <source>
        <strain evidence="2">DSM 4</strain>
    </source>
</reference>
<evidence type="ECO:0000313" key="1">
    <source>
        <dbReference type="EMBL" id="KON88937.1"/>
    </source>
</evidence>
<name>A0A0M0GHH8_SPOGL</name>
<keyword evidence="2" id="KW-1185">Reference proteome</keyword>
<protein>
    <submittedName>
        <fullName evidence="1">Uncharacterized protein</fullName>
    </submittedName>
</protein>
<accession>A0A0M0GHH8</accession>
<dbReference type="AlphaFoldDB" id="A0A0M0GHH8"/>
<comment type="caution">
    <text evidence="1">The sequence shown here is derived from an EMBL/GenBank/DDBJ whole genome shotgun (WGS) entry which is preliminary data.</text>
</comment>
<organism evidence="1 2">
    <name type="scientific">Sporosarcina globispora</name>
    <name type="common">Bacillus globisporus</name>
    <dbReference type="NCBI Taxonomy" id="1459"/>
    <lineage>
        <taxon>Bacteria</taxon>
        <taxon>Bacillati</taxon>
        <taxon>Bacillota</taxon>
        <taxon>Bacilli</taxon>
        <taxon>Bacillales</taxon>
        <taxon>Caryophanaceae</taxon>
        <taxon>Sporosarcina</taxon>
    </lineage>
</organism>
<dbReference type="Proteomes" id="UP000037109">
    <property type="component" value="Unassembled WGS sequence"/>
</dbReference>
<dbReference type="PATRIC" id="fig|1459.3.peg.4527"/>